<sequence length="330" mass="38633">MKASEDNVFPVCDKFFSKYGKYPTGDELVKLCGGGKKEILVLRDKWKCLQFLKENNLNIPTRWISLLGEFFNEARVDIEAERSRMKEEVNSKLEEVNIRLQSEIEKRVEAEKSVDRLKQNIETRNREYGSLQESLAATEKRVRSLESIRDKQTAEINEKSLQRNLLIDQITELKQEKIELKSEHKSVLEKQQEQHNAVIKSFKEDLANTSSRYDEVRDHNELLVGKLMVAESEYDRVKGDLTQIRKERRKERKEAEENFAALERTRSELASMTVVADRVPELEKNIRLLEKRLEKFNGMDLEIVEGFREQIRVLTNSINAMNENEISKNP</sequence>
<feature type="coiled-coil region" evidence="1">
    <location>
        <begin position="75"/>
        <end position="190"/>
    </location>
</feature>
<name>A0ABV4NUJ6_9GAMM</name>
<organism evidence="2 3">
    <name type="scientific">Microbulbifer epialgicus</name>
    <dbReference type="NCBI Taxonomy" id="393907"/>
    <lineage>
        <taxon>Bacteria</taxon>
        <taxon>Pseudomonadati</taxon>
        <taxon>Pseudomonadota</taxon>
        <taxon>Gammaproteobacteria</taxon>
        <taxon>Cellvibrionales</taxon>
        <taxon>Microbulbiferaceae</taxon>
        <taxon>Microbulbifer</taxon>
    </lineage>
</organism>
<reference evidence="2 3" key="1">
    <citation type="submission" date="2024-08" db="EMBL/GenBank/DDBJ databases">
        <authorList>
            <person name="Ishaq N."/>
        </authorList>
    </citation>
    <scope>NUCLEOTIDE SEQUENCE [LARGE SCALE GENOMIC DNA]</scope>
    <source>
        <strain evidence="2 3">DSM 18651</strain>
    </source>
</reference>
<evidence type="ECO:0000313" key="3">
    <source>
        <dbReference type="Proteomes" id="UP001569428"/>
    </source>
</evidence>
<evidence type="ECO:0000256" key="1">
    <source>
        <dbReference type="SAM" id="Coils"/>
    </source>
</evidence>
<keyword evidence="1" id="KW-0175">Coiled coil</keyword>
<accession>A0ABV4NUJ6</accession>
<dbReference type="RefSeq" id="WP_371837045.1">
    <property type="nucleotide sequence ID" value="NZ_JBGMEK010000001.1"/>
</dbReference>
<comment type="caution">
    <text evidence="2">The sequence shown here is derived from an EMBL/GenBank/DDBJ whole genome shotgun (WGS) entry which is preliminary data.</text>
</comment>
<evidence type="ECO:0000313" key="2">
    <source>
        <dbReference type="EMBL" id="MFA0809424.1"/>
    </source>
</evidence>
<proteinExistence type="predicted"/>
<dbReference type="EMBL" id="JBGMEK010000001">
    <property type="protein sequence ID" value="MFA0809424.1"/>
    <property type="molecule type" value="Genomic_DNA"/>
</dbReference>
<gene>
    <name evidence="2" type="ORF">ACCI49_00710</name>
</gene>
<feature type="coiled-coil region" evidence="1">
    <location>
        <begin position="227"/>
        <end position="324"/>
    </location>
</feature>
<dbReference type="Proteomes" id="UP001569428">
    <property type="component" value="Unassembled WGS sequence"/>
</dbReference>
<keyword evidence="3" id="KW-1185">Reference proteome</keyword>
<evidence type="ECO:0008006" key="4">
    <source>
        <dbReference type="Google" id="ProtNLM"/>
    </source>
</evidence>
<protein>
    <recommendedName>
        <fullName evidence="4">Replication region DNA-binding N-term</fullName>
    </recommendedName>
</protein>